<feature type="compositionally biased region" description="Gly residues" evidence="1">
    <location>
        <begin position="3881"/>
        <end position="3890"/>
    </location>
</feature>
<feature type="compositionally biased region" description="Low complexity" evidence="1">
    <location>
        <begin position="3660"/>
        <end position="3702"/>
    </location>
</feature>
<accession>A0A9W6BBK4</accession>
<sequence>MPASSQPPQPPSPPPSTPASPPPATPPLMPASSAPPQPPSPTPSGPSAQPASSMPPPSAQTSSPPPATSPPPAPRWERLLDSLLESPLQRVGRPLTVLLRSRAPLDVSTTQNWTAAIAGPGSNQMTLRPLGRMDGPVEVPNATPAEYQWNVTVPGQQMQTAGKYSLFVFYNGSLSVPPVVTGNGSTVTVYPGPPEPSMCSIKVTPLANTTAVGDPVAIDLTLRDSYGNPALAARNVSVWLVGPASKRTILPGSNFSSLQDAAAGGSGSGSGSSGLFRYVHVLEAQELLTVWLNVSGTTVGNATLNVSSVSPSAVDYNSSVGKAVVQMYGSTEVLPVTAQSQTGASGVLEVAALVTHRLDVPAVRASSAALLASSSSSSPSYWGFGADPGLLASLELSSPTGTGVDLVFNGSWYGANHSYVIFFRTPAVGLYSATIMLRHPADLAAKTSLSLTLNATLPPAVNFSLHLDSAPRSRVGDWVYVTPTLLGQQGQPAQAPAGLTLAARGTFSGNTSLALTLSPDRIRFLGVQYRFRIQETVVFELAVNESVVTTATVVVQGVAPALLDLPRSLAAACMAGVVGGAAAGAAGSCSAGSSSSAGVRPGVTLMVQKGSGASVEMPVFTVDGQVWQSDPGLSVVLSLVPSALVEEVEAAYASSLGATLRRMLILAGQDGGDDEEEDYGVPKAGERLVGQGGGGGGGRLTRRELAEQLQYGSTYGGAQAYDYPAYTGEYAEDNAAGAGYDPDSYDLGEEPLSPWAADNYTLPAPPLNVDSPDGVSALQEQLAAEPNVISVRGNFSTFKLSYQLPLLLTDSETYLALLSVRNPAAAGSLRLVRFWLTTMDIARLSSVAGTNATATAASFNPAVNPVVSLNLTLPAASLTSYPGGPETMLADYRALLASRAGLSSTDNVVVSLTPTSSTNVSSGSSSGSGSTVMLSFQVYFDSNWASTTSSFSSMTSLEWFYFRLANLPASVLQDKATYPDLDASVVKVAAISLDEQSAATLAATTTTASDVAGASPPAVPIILSSELDSDPVAAAPSSSSVLTLPAAAVSSPPMLTMLGQPYVEVLETETFTDPGVYVYDAIDGFNVEARVAVRLCARKPNLESLMYALDAAAAAASAVGTPAAGNGTSVAAAAAAAAQVAPPSVFTCPGGAAANGTSSNSSSSSSQVTTFPNGDVMLNSSAINAATQMYLLSYSAVNSRGTAATARYRAVVVRPRCDTAGGEFWCPAVSACSVGGVCSSGLARVSAALQSASPNSLATVSVTTATSAAADALPDVDPSTLVIVTTSPEGDTVVVSPDGRVTVVDPLSYTESSLTSSGSDSYGILGDIMAVGFGGLTATESLQQPVYVKDPLPPVITLLGSGQPALTPSGIAVMIDRVEVGSNWADPGASVWDAFDGDLTALLQTYGAAAVDTSRPTKSDALYSYMVEYQAEDLTGNLAQPARRLIRLVCPGSESICTDSDGLPACTRDGICGDFLATASSSSSSNSTTNLPHLAMVGPSKVTIQQGTPFDRCTAVVPQDQPCDPGAVATDSRDGNLDLRVMVCGVPLRASRAGQTLLPLLLACNASTATPGNYTIVYSVANSAGRSTSVSRTLVVQAVCPAGEVLCADGITCSEAGGICAGDLQSAASMAAAAASAAAATTLKPQLALITAAAAPAFIKLPRGSTYAPCPADADLTASSTPFCEPGATAVDSTGAVNLTDRVVVCPPSDCLYRTAGAGSSGGCSSDLLRRHTLAAKGLAGCGLNTLAPPGAVFHIDFWVWDDARPPYNATVRRTIVITDPCTDEAAPHFCYDGAGGFLCSPSPCDAAAALLPPAATGPNITLLPSADVAYVEYGTVSPVFLGPCASVSDTRSCGAVARGPLVPTSPSGSITSSDLTAQLSVINTTPCNMTANGNTSCVSCSLEALAIGSSSGCLPGVYTFRYSVTDDQGVTATANRTVVVYQQATIQASLVLLPGKLTDAQAATDLSVNLLNSSHPDHTSAVQEVVKRMAQYGVQASDVDILSAAVSPATPTPSQSSPASMLVHVAVHLYNPRSVHRAGAGLALFASTSQKRRRQLSGVMAGGPAAAGAATPAPHWPDDVDGRSQVDDYWAAEGGSQQPGGDLVAEHGTFSQPLADLWEALLAQRRSRELQQRRRLLLQQQPDPLDRTCRHVEAVEGQESHLRATGGLDGYRMSFRALLQTSTNSTNSTTPLGDLAASVASSLNATSANITAPAGPDMTSGYLESIVGLAQALLQMSDITASDAAALATTIPLTMGDTAADADVARGAAIQSAVSALLTESADADNRTLAYASKIAAGFEAELAAQRQVLAQSDELGIQLRELSAQTRAETDRALYVAMVAAAAVTDAAEMVMDPDCYRLQLNGFRAAFNLSRFTQASSGGSNSTGGAGGRRRLSASSTSRAEPSVSRAGGSGASSSSGSSSSSSLLPWLGYVLARGASTTDELLTYAELDVGVDLRVAAARPHYAGARIQNRVVGGLLLHTTRRALWLPSEVSNSGSSSSSAAEAGQQQGASSPGCSGGFSDLDASCHWYDVAFMRGGSTASNYLKRLFAGANSSLAPYGVDPVFLRSSSLYREDLASAQLGWYYNSSDSAQVSATGTPFGFSPRPLRGRTPGFPVLLESGLSAGRAAAMVRYLADGNYLDHRQTMDMSAELLVYNPGLRAFAYFRGEFGWSEAGSISGRLSTVGFPAMAYLGEGESLAHALPDIFARELLPLWVLAVFFTLVTLIATVFAAIRAARYAAAAAEAAARERALANALKAFETPLTQNPTGGAAKAGAVAEGAEGFAALVAGATGTVPWAQAGRAPGGQGAAPAAAAGGGAALMTAFGAGGRGGGGGAAASHIRILREEVAARKEEQLQFSGASDFSARRVWFREFVRHDGGLLYDIPLALLLIATAAFWTVFVQQHLVLYEARAFYKVYDASASANANWLLAARSDPGSVNASSPVYTQAASMGIDVPTGAGDPGRWLLPTDDSDWDALNEVLQNAHTLVNMWTTYGMLQAFVIVGLIAKLVVVMSFQERLGIICRTLMTMFTPIAHLMAIILLVIVMVAAAANTVLGDHVAALSSFAAALADTMKIILGPAVVDDVDLLSGHLIQPTVQRVAAAAVLLTKILLLLWVLFAFFFATMSHIFMKQKHSVDWAAAATVPQDLARVVLPDLLRRLTALLRRGGAAAAAAASRRRRGPAAAGKDRDEDEADAEAADGGGSGCAPGGCSGFTAPSNQQLLGALAAGGVHGLMCASQLAKTWNGRVRAAKVCRGRLLVDKATMRQLMGTLAADAAAAAAKLPRDGEGDYANSDGDGGGGAKGAAAALGKTHRELALTVARRVMERVGRTYGSKTPEYLTLERAAEAEAAARRRSRTVPGGGVGLAAQGSVAKEEAEQPSSGCSGSPPRRSLSTEIQVHMSIYDALRAATESIVRWQSGVHRWQVRTWRQMSSAYLFNQQLLAGLGVAPGPAFVERPRALQDDDLPHGPSRDSQPQLLPTSSSPVSGSQLPPLPLQGSVAGRTSCVSDAESGHPLLSPSQLSMDMSQRWRASDSHLLVVDNKRWASRTSLSTAWPAAAALPPAVPGGRPPSAAEPPPQEPRCLRSPTGQQRQAASLESVASGSLGGQELDAGSVTAAALAAARRSFSPAVAPEPAPAPVATRPVSPSLLLPPPPAAAADVSAGPSRRGGSRSFSGPPASAGNGSGAGPESAPSGSSSSYIALRGPSRWLHMPPPQSLDPGDSPAGGPGSNLPPAACTRGQSYSRGFSMVPEEDPSSPEMDPDSSELAAMRLASEMAAAAAAAGEADAVKGLPSARNRLRWGGVAPMVDEMRERLTALMDRRNSRMMSGGSTGRTGGTQSGSSGANSPMPSSVRSSSGAVDGGAGGSSGGPTWASSATGGGRGGSGGRQRDRDPNLVYNLAYSSRSRRSIGVLPEGPEEESEQQQQYGRRPSA</sequence>
<feature type="transmembrane region" description="Helical" evidence="2">
    <location>
        <begin position="2713"/>
        <end position="2735"/>
    </location>
</feature>
<feature type="region of interest" description="Disordered" evidence="1">
    <location>
        <begin position="2378"/>
        <end position="2426"/>
    </location>
</feature>
<feature type="compositionally biased region" description="Low complexity" evidence="1">
    <location>
        <begin position="2396"/>
        <end position="2426"/>
    </location>
</feature>
<feature type="region of interest" description="Disordered" evidence="1">
    <location>
        <begin position="1"/>
        <end position="75"/>
    </location>
</feature>
<feature type="region of interest" description="Disordered" evidence="1">
    <location>
        <begin position="3177"/>
        <end position="3205"/>
    </location>
</feature>
<proteinExistence type="predicted"/>
<feature type="transmembrane region" description="Helical" evidence="2">
    <location>
        <begin position="2999"/>
        <end position="3018"/>
    </location>
</feature>
<organism evidence="3 4">
    <name type="scientific">Pleodorina starrii</name>
    <dbReference type="NCBI Taxonomy" id="330485"/>
    <lineage>
        <taxon>Eukaryota</taxon>
        <taxon>Viridiplantae</taxon>
        <taxon>Chlorophyta</taxon>
        <taxon>core chlorophytes</taxon>
        <taxon>Chlorophyceae</taxon>
        <taxon>CS clade</taxon>
        <taxon>Chlamydomonadales</taxon>
        <taxon>Volvocaceae</taxon>
        <taxon>Pleodorina</taxon>
    </lineage>
</organism>
<gene>
    <name evidence="3" type="primary">PLEST006632</name>
    <name evidence="3" type="ORF">PLESTB_000182100</name>
</gene>
<feature type="region of interest" description="Disordered" evidence="1">
    <location>
        <begin position="3633"/>
        <end position="3770"/>
    </location>
</feature>
<feature type="compositionally biased region" description="Acidic residues" evidence="1">
    <location>
        <begin position="3754"/>
        <end position="3767"/>
    </location>
</feature>
<feature type="compositionally biased region" description="Low complexity" evidence="1">
    <location>
        <begin position="3383"/>
        <end position="3395"/>
    </location>
</feature>
<keyword evidence="2" id="KW-0812">Transmembrane</keyword>
<dbReference type="InterPro" id="IPR013783">
    <property type="entry name" value="Ig-like_fold"/>
</dbReference>
<comment type="caution">
    <text evidence="3">The sequence shown here is derived from an EMBL/GenBank/DDBJ whole genome shotgun (WGS) entry which is preliminary data.</text>
</comment>
<feature type="compositionally biased region" description="Gly residues" evidence="1">
    <location>
        <begin position="3863"/>
        <end position="3872"/>
    </location>
</feature>
<evidence type="ECO:0000313" key="3">
    <source>
        <dbReference type="EMBL" id="GLC49097.1"/>
    </source>
</evidence>
<feature type="compositionally biased region" description="Low complexity" evidence="1">
    <location>
        <begin position="3642"/>
        <end position="3652"/>
    </location>
</feature>
<name>A0A9W6BBK4_9CHLO</name>
<evidence type="ECO:0000256" key="1">
    <source>
        <dbReference type="SAM" id="MobiDB-lite"/>
    </source>
</evidence>
<evidence type="ECO:0000313" key="4">
    <source>
        <dbReference type="Proteomes" id="UP001165080"/>
    </source>
</evidence>
<dbReference type="EMBL" id="BRXU01000002">
    <property type="protein sequence ID" value="GLC49097.1"/>
    <property type="molecule type" value="Genomic_DNA"/>
</dbReference>
<feature type="compositionally biased region" description="Low complexity" evidence="1">
    <location>
        <begin position="3843"/>
        <end position="3862"/>
    </location>
</feature>
<feature type="compositionally biased region" description="Basic and acidic residues" evidence="1">
    <location>
        <begin position="3464"/>
        <end position="3474"/>
    </location>
</feature>
<dbReference type="Gene3D" id="2.60.40.10">
    <property type="entry name" value="Immunoglobulins"/>
    <property type="match status" value="2"/>
</dbReference>
<keyword evidence="2" id="KW-0472">Membrane</keyword>
<keyword evidence="4" id="KW-1185">Reference proteome</keyword>
<feature type="transmembrane region" description="Helical" evidence="2">
    <location>
        <begin position="3039"/>
        <end position="3058"/>
    </location>
</feature>
<feature type="compositionally biased region" description="Gly residues" evidence="1">
    <location>
        <begin position="3833"/>
        <end position="3842"/>
    </location>
</feature>
<feature type="region of interest" description="Disordered" evidence="1">
    <location>
        <begin position="3564"/>
        <end position="3604"/>
    </location>
</feature>
<dbReference type="PANTHER" id="PTHR24216:SF65">
    <property type="entry name" value="PAXILLIN-LIKE PROTEIN 1"/>
    <property type="match status" value="1"/>
</dbReference>
<feature type="region of interest" description="Disordered" evidence="1">
    <location>
        <begin position="3354"/>
        <end position="3395"/>
    </location>
</feature>
<protein>
    <submittedName>
        <fullName evidence="3">Uncharacterized protein</fullName>
    </submittedName>
</protein>
<feature type="compositionally biased region" description="Polar residues" evidence="1">
    <location>
        <begin position="3590"/>
        <end position="3604"/>
    </location>
</feature>
<feature type="region of interest" description="Disordered" evidence="1">
    <location>
        <begin position="3823"/>
        <end position="3936"/>
    </location>
</feature>
<feature type="transmembrane region" description="Helical" evidence="2">
    <location>
        <begin position="3103"/>
        <end position="3126"/>
    </location>
</feature>
<feature type="compositionally biased region" description="Low complexity" evidence="1">
    <location>
        <begin position="3477"/>
        <end position="3490"/>
    </location>
</feature>
<keyword evidence="2" id="KW-1133">Transmembrane helix</keyword>
<dbReference type="Proteomes" id="UP001165080">
    <property type="component" value="Unassembled WGS sequence"/>
</dbReference>
<feature type="compositionally biased region" description="Low complexity" evidence="1">
    <location>
        <begin position="2063"/>
        <end position="2074"/>
    </location>
</feature>
<feature type="region of interest" description="Disordered" evidence="1">
    <location>
        <begin position="3464"/>
        <end position="3523"/>
    </location>
</feature>
<feature type="transmembrane region" description="Helical" evidence="2">
    <location>
        <begin position="2883"/>
        <end position="2903"/>
    </location>
</feature>
<feature type="compositionally biased region" description="Pro residues" evidence="1">
    <location>
        <begin position="3566"/>
        <end position="3583"/>
    </location>
</feature>
<evidence type="ECO:0000256" key="2">
    <source>
        <dbReference type="SAM" id="Phobius"/>
    </source>
</evidence>
<feature type="compositionally biased region" description="Pro residues" evidence="1">
    <location>
        <begin position="1"/>
        <end position="44"/>
    </location>
</feature>
<feature type="region of interest" description="Disordered" evidence="1">
    <location>
        <begin position="2056"/>
        <end position="2076"/>
    </location>
</feature>
<feature type="compositionally biased region" description="Pro residues" evidence="1">
    <location>
        <begin position="53"/>
        <end position="74"/>
    </location>
</feature>
<reference evidence="3 4" key="1">
    <citation type="journal article" date="2023" name="Commun. Biol.">
        <title>Reorganization of the ancestral sex-determining regions during the evolution of trioecy in Pleodorina starrii.</title>
        <authorList>
            <person name="Takahashi K."/>
            <person name="Suzuki S."/>
            <person name="Kawai-Toyooka H."/>
            <person name="Yamamoto K."/>
            <person name="Hamaji T."/>
            <person name="Ootsuki R."/>
            <person name="Yamaguchi H."/>
            <person name="Kawachi M."/>
            <person name="Higashiyama T."/>
            <person name="Nozaki H."/>
        </authorList>
    </citation>
    <scope>NUCLEOTIDE SEQUENCE [LARGE SCALE GENOMIC DNA]</scope>
    <source>
        <strain evidence="3 4">NIES-4479</strain>
    </source>
</reference>
<dbReference type="PANTHER" id="PTHR24216">
    <property type="entry name" value="PAXILLIN-RELATED"/>
    <property type="match status" value="1"/>
</dbReference>